<evidence type="ECO:0000313" key="5">
    <source>
        <dbReference type="EMBL" id="RFU95458.1"/>
    </source>
</evidence>
<dbReference type="GO" id="GO:0004536">
    <property type="term" value="F:DNA nuclease activity"/>
    <property type="evidence" value="ECO:0007669"/>
    <property type="project" value="InterPro"/>
</dbReference>
<reference evidence="6" key="1">
    <citation type="submission" date="2018-08" db="EMBL/GenBank/DDBJ databases">
        <authorList>
            <person name="Grouzdev D.S."/>
            <person name="Krutkina M.S."/>
        </authorList>
    </citation>
    <scope>NUCLEOTIDE SEQUENCE [LARGE SCALE GENOMIC DNA]</scope>
    <source>
        <strain evidence="6">4-11</strain>
    </source>
</reference>
<feature type="binding site" evidence="4">
    <location>
        <position position="14"/>
    </location>
    <ligand>
        <name>a divalent metal cation</name>
        <dbReference type="ChEBI" id="CHEBI:60240"/>
        <label>1</label>
    </ligand>
</feature>
<evidence type="ECO:0000256" key="2">
    <source>
        <dbReference type="ARBA" id="ARBA00022723"/>
    </source>
</evidence>
<dbReference type="GO" id="GO:0046872">
    <property type="term" value="F:metal ion binding"/>
    <property type="evidence" value="ECO:0007669"/>
    <property type="project" value="UniProtKB-KW"/>
</dbReference>
<dbReference type="InterPro" id="IPR015991">
    <property type="entry name" value="TatD/YcfH-like"/>
</dbReference>
<evidence type="ECO:0000256" key="3">
    <source>
        <dbReference type="ARBA" id="ARBA00022801"/>
    </source>
</evidence>
<comment type="similarity">
    <text evidence="1">Belongs to the metallo-dependent hydrolases superfamily. TatD-type hydrolase family.</text>
</comment>
<organism evidence="5 6">
    <name type="scientific">Sphaerochaeta halotolerans</name>
    <dbReference type="NCBI Taxonomy" id="2293840"/>
    <lineage>
        <taxon>Bacteria</taxon>
        <taxon>Pseudomonadati</taxon>
        <taxon>Spirochaetota</taxon>
        <taxon>Spirochaetia</taxon>
        <taxon>Spirochaetales</taxon>
        <taxon>Sphaerochaetaceae</taxon>
        <taxon>Sphaerochaeta</taxon>
    </lineage>
</organism>
<dbReference type="Pfam" id="PF01026">
    <property type="entry name" value="TatD_DNase"/>
    <property type="match status" value="1"/>
</dbReference>
<dbReference type="RefSeq" id="WP_117329805.1">
    <property type="nucleotide sequence ID" value="NZ_QUWK01000004.1"/>
</dbReference>
<dbReference type="Proteomes" id="UP000264002">
    <property type="component" value="Unassembled WGS sequence"/>
</dbReference>
<dbReference type="AlphaFoldDB" id="A0A372MJA3"/>
<dbReference type="InterPro" id="IPR032466">
    <property type="entry name" value="Metal_Hydrolase"/>
</dbReference>
<feature type="binding site" evidence="4">
    <location>
        <position position="12"/>
    </location>
    <ligand>
        <name>a divalent metal cation</name>
        <dbReference type="ChEBI" id="CHEBI:60240"/>
        <label>1</label>
    </ligand>
</feature>
<evidence type="ECO:0000313" key="6">
    <source>
        <dbReference type="Proteomes" id="UP000264002"/>
    </source>
</evidence>
<comment type="caution">
    <text evidence="5">The sequence shown here is derived from an EMBL/GenBank/DDBJ whole genome shotgun (WGS) entry which is preliminary data.</text>
</comment>
<accession>A0A372MJA3</accession>
<keyword evidence="3" id="KW-0378">Hydrolase</keyword>
<dbReference type="FunFam" id="3.20.20.140:FF:000005">
    <property type="entry name" value="TatD family hydrolase"/>
    <property type="match status" value="1"/>
</dbReference>
<sequence>MQTLPLHMIDSHFHLLSIERKGIEVDSLLNTMQEHSMEGIDIGLEADDLTARAKRFAAYPFVHLSGGIGPWGVKEGEMPVESQLETLQKQLDETHAVAIGEIGLDNHWDYGTKTVQEGLLLSQIDLAEQRNLPVIFHNREADEQFLTLLRSRGFSREGVFHCFQGSEELAKLAIHKGFFLSFAGPLTYKANKGMQELFVKIPAERILLETDSPYLSPNPMRGRPNTPLNMEHIYRFAAELRGMELADLIRQVQSNFHSFLRG</sequence>
<proteinExistence type="inferred from homology"/>
<dbReference type="PANTHER" id="PTHR46124:SF2">
    <property type="entry name" value="D-AMINOACYL-TRNA DEACYLASE"/>
    <property type="match status" value="1"/>
</dbReference>
<feature type="binding site" evidence="4">
    <location>
        <position position="137"/>
    </location>
    <ligand>
        <name>a divalent metal cation</name>
        <dbReference type="ChEBI" id="CHEBI:60240"/>
        <label>2</label>
    </ligand>
</feature>
<feature type="binding site" evidence="4">
    <location>
        <position position="161"/>
    </location>
    <ligand>
        <name>a divalent metal cation</name>
        <dbReference type="ChEBI" id="CHEBI:60240"/>
        <label>2</label>
    </ligand>
</feature>
<dbReference type="PANTHER" id="PTHR46124">
    <property type="entry name" value="D-AMINOACYL-TRNA DEACYLASE"/>
    <property type="match status" value="1"/>
</dbReference>
<keyword evidence="2 4" id="KW-0479">Metal-binding</keyword>
<dbReference type="InterPro" id="IPR001130">
    <property type="entry name" value="TatD-like"/>
</dbReference>
<feature type="binding site" evidence="4">
    <location>
        <position position="101"/>
    </location>
    <ligand>
        <name>a divalent metal cation</name>
        <dbReference type="ChEBI" id="CHEBI:60240"/>
        <label>1</label>
    </ligand>
</feature>
<gene>
    <name evidence="5" type="ORF">DYP60_05100</name>
</gene>
<dbReference type="SUPFAM" id="SSF51556">
    <property type="entry name" value="Metallo-dependent hydrolases"/>
    <property type="match status" value="1"/>
</dbReference>
<dbReference type="CDD" id="cd01310">
    <property type="entry name" value="TatD_DNAse"/>
    <property type="match status" value="1"/>
</dbReference>
<dbReference type="NCBIfam" id="TIGR00010">
    <property type="entry name" value="YchF/TatD family DNA exonuclease"/>
    <property type="match status" value="1"/>
</dbReference>
<name>A0A372MJA3_9SPIR</name>
<evidence type="ECO:0000256" key="1">
    <source>
        <dbReference type="ARBA" id="ARBA00009275"/>
    </source>
</evidence>
<dbReference type="EMBL" id="QUWK01000004">
    <property type="protein sequence ID" value="RFU95458.1"/>
    <property type="molecule type" value="Genomic_DNA"/>
</dbReference>
<feature type="binding site" evidence="4">
    <location>
        <position position="211"/>
    </location>
    <ligand>
        <name>a divalent metal cation</name>
        <dbReference type="ChEBI" id="CHEBI:60240"/>
        <label>1</label>
    </ligand>
</feature>
<evidence type="ECO:0000256" key="4">
    <source>
        <dbReference type="PIRSR" id="PIRSR005902-1"/>
    </source>
</evidence>
<dbReference type="GO" id="GO:0016788">
    <property type="term" value="F:hydrolase activity, acting on ester bonds"/>
    <property type="evidence" value="ECO:0007669"/>
    <property type="project" value="InterPro"/>
</dbReference>
<keyword evidence="6" id="KW-1185">Reference proteome</keyword>
<reference evidence="5 6" key="2">
    <citation type="submission" date="2018-09" db="EMBL/GenBank/DDBJ databases">
        <title>Genome of Sphaerochaeta halotolerans strain 4-11.</title>
        <authorList>
            <person name="Nazina T.N."/>
            <person name="Sokolova D.S."/>
        </authorList>
    </citation>
    <scope>NUCLEOTIDE SEQUENCE [LARGE SCALE GENOMIC DNA]</scope>
    <source>
        <strain evidence="5 6">4-11</strain>
    </source>
</reference>
<dbReference type="PIRSF" id="PIRSF005902">
    <property type="entry name" value="DNase_TatD"/>
    <property type="match status" value="1"/>
</dbReference>
<dbReference type="Gene3D" id="3.20.20.140">
    <property type="entry name" value="Metal-dependent hydrolases"/>
    <property type="match status" value="1"/>
</dbReference>
<protein>
    <submittedName>
        <fullName evidence="5">TatD family deoxyribonuclease</fullName>
    </submittedName>
</protein>